<protein>
    <submittedName>
        <fullName evidence="12">Vitamin K epoxide reductase</fullName>
        <ecNumber evidence="12">1.17.4.-</ecNumber>
    </submittedName>
</protein>
<comment type="subcellular location">
    <subcellularLocation>
        <location evidence="1">Membrane</location>
        <topology evidence="1">Multi-pass membrane protein</topology>
    </subcellularLocation>
</comment>
<dbReference type="Gene3D" id="3.40.30.10">
    <property type="entry name" value="Glutaredoxin"/>
    <property type="match status" value="1"/>
</dbReference>
<gene>
    <name evidence="12" type="ORF">C1752_00086</name>
</gene>
<dbReference type="InterPro" id="IPR036249">
    <property type="entry name" value="Thioredoxin-like_sf"/>
</dbReference>
<feature type="transmembrane region" description="Helical" evidence="10">
    <location>
        <begin position="105"/>
        <end position="127"/>
    </location>
</feature>
<keyword evidence="4" id="KW-0874">Quinone</keyword>
<evidence type="ECO:0000256" key="9">
    <source>
        <dbReference type="ARBA" id="ARBA00023284"/>
    </source>
</evidence>
<keyword evidence="3 10" id="KW-0812">Transmembrane</keyword>
<dbReference type="Pfam" id="PF07884">
    <property type="entry name" value="VKOR"/>
    <property type="match status" value="1"/>
</dbReference>
<dbReference type="PANTHER" id="PTHR34573:SF1">
    <property type="entry name" value="VITAMIN K EPOXIDE REDUCTASE DOMAIN-CONTAINING PROTEIN"/>
    <property type="match status" value="1"/>
</dbReference>
<evidence type="ECO:0000256" key="10">
    <source>
        <dbReference type="SAM" id="Phobius"/>
    </source>
</evidence>
<dbReference type="SMART" id="SM00756">
    <property type="entry name" value="VKc"/>
    <property type="match status" value="1"/>
</dbReference>
<dbReference type="InterPro" id="IPR012932">
    <property type="entry name" value="VKOR"/>
</dbReference>
<keyword evidence="5 10" id="KW-1133">Transmembrane helix</keyword>
<dbReference type="GO" id="GO:0048038">
    <property type="term" value="F:quinone binding"/>
    <property type="evidence" value="ECO:0007669"/>
    <property type="project" value="UniProtKB-KW"/>
</dbReference>
<name>A0A2W1JPE1_9CYAN</name>
<keyword evidence="9" id="KW-0676">Redox-active center</keyword>
<evidence type="ECO:0000256" key="8">
    <source>
        <dbReference type="ARBA" id="ARBA00023157"/>
    </source>
</evidence>
<keyword evidence="7 10" id="KW-0472">Membrane</keyword>
<accession>A0A2W1JPE1</accession>
<feature type="transmembrane region" description="Helical" evidence="10">
    <location>
        <begin position="170"/>
        <end position="191"/>
    </location>
</feature>
<dbReference type="GO" id="GO:0016020">
    <property type="term" value="C:membrane"/>
    <property type="evidence" value="ECO:0007669"/>
    <property type="project" value="UniProtKB-SubCell"/>
</dbReference>
<evidence type="ECO:0000313" key="12">
    <source>
        <dbReference type="EMBL" id="PZD75169.1"/>
    </source>
</evidence>
<dbReference type="RefSeq" id="WP_110984078.1">
    <property type="nucleotide sequence ID" value="NZ_CAWNWM010000001.1"/>
</dbReference>
<evidence type="ECO:0000256" key="4">
    <source>
        <dbReference type="ARBA" id="ARBA00022719"/>
    </source>
</evidence>
<evidence type="ECO:0000256" key="7">
    <source>
        <dbReference type="ARBA" id="ARBA00023136"/>
    </source>
</evidence>
<keyword evidence="8" id="KW-1015">Disulfide bond</keyword>
<dbReference type="PANTHER" id="PTHR34573">
    <property type="entry name" value="VKC DOMAIN-CONTAINING PROTEIN"/>
    <property type="match status" value="1"/>
</dbReference>
<dbReference type="AlphaFoldDB" id="A0A2W1JPE1"/>
<dbReference type="OrthoDB" id="185994at2"/>
<dbReference type="CDD" id="cd12916">
    <property type="entry name" value="VKOR_1"/>
    <property type="match status" value="1"/>
</dbReference>
<comment type="caution">
    <text evidence="12">The sequence shown here is derived from an EMBL/GenBank/DDBJ whole genome shotgun (WGS) entry which is preliminary data.</text>
</comment>
<feature type="domain" description="Vitamin K epoxide reductase" evidence="11">
    <location>
        <begin position="13"/>
        <end position="161"/>
    </location>
</feature>
<dbReference type="InterPro" id="IPR044698">
    <property type="entry name" value="VKOR/LTO1"/>
</dbReference>
<evidence type="ECO:0000256" key="5">
    <source>
        <dbReference type="ARBA" id="ARBA00022989"/>
    </source>
</evidence>
<evidence type="ECO:0000259" key="11">
    <source>
        <dbReference type="SMART" id="SM00756"/>
    </source>
</evidence>
<evidence type="ECO:0000256" key="6">
    <source>
        <dbReference type="ARBA" id="ARBA00023002"/>
    </source>
</evidence>
<organism evidence="12 13">
    <name type="scientific">Acaryochloris thomasi RCC1774</name>
    <dbReference type="NCBI Taxonomy" id="1764569"/>
    <lineage>
        <taxon>Bacteria</taxon>
        <taxon>Bacillati</taxon>
        <taxon>Cyanobacteriota</taxon>
        <taxon>Cyanophyceae</taxon>
        <taxon>Acaryochloridales</taxon>
        <taxon>Acaryochloridaceae</taxon>
        <taxon>Acaryochloris</taxon>
        <taxon>Acaryochloris thomasi</taxon>
    </lineage>
</organism>
<dbReference type="GO" id="GO:0016491">
    <property type="term" value="F:oxidoreductase activity"/>
    <property type="evidence" value="ECO:0007669"/>
    <property type="project" value="UniProtKB-KW"/>
</dbReference>
<dbReference type="EMBL" id="PQWO01000001">
    <property type="protein sequence ID" value="PZD75169.1"/>
    <property type="molecule type" value="Genomic_DNA"/>
</dbReference>
<dbReference type="InterPro" id="IPR038354">
    <property type="entry name" value="VKOR_sf"/>
</dbReference>
<feature type="transmembrane region" description="Helical" evidence="10">
    <location>
        <begin position="139"/>
        <end position="158"/>
    </location>
</feature>
<dbReference type="SUPFAM" id="SSF52833">
    <property type="entry name" value="Thioredoxin-like"/>
    <property type="match status" value="1"/>
</dbReference>
<keyword evidence="6 12" id="KW-0560">Oxidoreductase</keyword>
<proteinExistence type="inferred from homology"/>
<sequence>MSRRRSKSSSVLHRWSRPAIGAIATLGAINTAYITATRLLGSETACPTEGCAKVLSSPYATVFGQPLALFGLIAYIVMAVFALGPLAINPTEKKQLRIDLENKTWLLLFLGSTAMMLFSFYLMYIMVTKFVVPLGPEAVCIYCIASAFFATAMFVLTLMGRAWDDIGQLLFSGVIVGLITIIATLAVYAPIGQPVAEAYNIESGTGEVFFSVEKESSEAEIELAKHLKSVGANMYGAYWCPHCYDQKKLFGVAALSEMPYVECSPDGKDSQPQVCQDLFTKIEKETGEKAGFPTWDVNGKYLFGSQSLEELAQASGYQGPQDFKQ</sequence>
<dbReference type="Gene3D" id="1.20.1440.130">
    <property type="entry name" value="VKOR domain"/>
    <property type="match status" value="1"/>
</dbReference>
<evidence type="ECO:0000256" key="1">
    <source>
        <dbReference type="ARBA" id="ARBA00004141"/>
    </source>
</evidence>
<feature type="transmembrane region" description="Helical" evidence="10">
    <location>
        <begin position="20"/>
        <end position="40"/>
    </location>
</feature>
<reference evidence="12 13" key="1">
    <citation type="journal article" date="2018" name="Sci. Rep.">
        <title>A novel species of the marine cyanobacterium Acaryochloris with a unique pigment content and lifestyle.</title>
        <authorList>
            <person name="Partensky F."/>
            <person name="Six C."/>
            <person name="Ratin M."/>
            <person name="Garczarek L."/>
            <person name="Vaulot D."/>
            <person name="Probert I."/>
            <person name="Calteau A."/>
            <person name="Gourvil P."/>
            <person name="Marie D."/>
            <person name="Grebert T."/>
            <person name="Bouchier C."/>
            <person name="Le Panse S."/>
            <person name="Gachenot M."/>
            <person name="Rodriguez F."/>
            <person name="Garrido J.L."/>
        </authorList>
    </citation>
    <scope>NUCLEOTIDE SEQUENCE [LARGE SCALE GENOMIC DNA]</scope>
    <source>
        <strain evidence="12 13">RCC1774</strain>
    </source>
</reference>
<comment type="similarity">
    <text evidence="2">Belongs to the VKOR family.</text>
</comment>
<evidence type="ECO:0000256" key="2">
    <source>
        <dbReference type="ARBA" id="ARBA00006214"/>
    </source>
</evidence>
<feature type="transmembrane region" description="Helical" evidence="10">
    <location>
        <begin position="60"/>
        <end position="84"/>
    </location>
</feature>
<dbReference type="Proteomes" id="UP000248857">
    <property type="component" value="Unassembled WGS sequence"/>
</dbReference>
<evidence type="ECO:0000313" key="13">
    <source>
        <dbReference type="Proteomes" id="UP000248857"/>
    </source>
</evidence>
<dbReference type="EC" id="1.17.4.-" evidence="12"/>
<evidence type="ECO:0000256" key="3">
    <source>
        <dbReference type="ARBA" id="ARBA00022692"/>
    </source>
</evidence>
<keyword evidence="13" id="KW-1185">Reference proteome</keyword>